<organism evidence="1 2">
    <name type="scientific">Smallanthus sonchifolius</name>
    <dbReference type="NCBI Taxonomy" id="185202"/>
    <lineage>
        <taxon>Eukaryota</taxon>
        <taxon>Viridiplantae</taxon>
        <taxon>Streptophyta</taxon>
        <taxon>Embryophyta</taxon>
        <taxon>Tracheophyta</taxon>
        <taxon>Spermatophyta</taxon>
        <taxon>Magnoliopsida</taxon>
        <taxon>eudicotyledons</taxon>
        <taxon>Gunneridae</taxon>
        <taxon>Pentapetalae</taxon>
        <taxon>asterids</taxon>
        <taxon>campanulids</taxon>
        <taxon>Asterales</taxon>
        <taxon>Asteraceae</taxon>
        <taxon>Asteroideae</taxon>
        <taxon>Heliantheae alliance</taxon>
        <taxon>Millerieae</taxon>
        <taxon>Smallanthus</taxon>
    </lineage>
</organism>
<proteinExistence type="predicted"/>
<evidence type="ECO:0000313" key="2">
    <source>
        <dbReference type="Proteomes" id="UP001056120"/>
    </source>
</evidence>
<dbReference type="Proteomes" id="UP001056120">
    <property type="component" value="Linkage Group LG20"/>
</dbReference>
<name>A0ACB9D602_9ASTR</name>
<keyword evidence="2" id="KW-1185">Reference proteome</keyword>
<reference evidence="2" key="1">
    <citation type="journal article" date="2022" name="Mol. Ecol. Resour.">
        <title>The genomes of chicory, endive, great burdock and yacon provide insights into Asteraceae palaeo-polyploidization history and plant inulin production.</title>
        <authorList>
            <person name="Fan W."/>
            <person name="Wang S."/>
            <person name="Wang H."/>
            <person name="Wang A."/>
            <person name="Jiang F."/>
            <person name="Liu H."/>
            <person name="Zhao H."/>
            <person name="Xu D."/>
            <person name="Zhang Y."/>
        </authorList>
    </citation>
    <scope>NUCLEOTIDE SEQUENCE [LARGE SCALE GENOMIC DNA]</scope>
    <source>
        <strain evidence="2">cv. Yunnan</strain>
    </source>
</reference>
<dbReference type="EMBL" id="CM042037">
    <property type="protein sequence ID" value="KAI3742043.1"/>
    <property type="molecule type" value="Genomic_DNA"/>
</dbReference>
<gene>
    <name evidence="1" type="ORF">L1987_59722</name>
</gene>
<comment type="caution">
    <text evidence="1">The sequence shown here is derived from an EMBL/GenBank/DDBJ whole genome shotgun (WGS) entry which is preliminary data.</text>
</comment>
<reference evidence="1 2" key="2">
    <citation type="journal article" date="2022" name="Mol. Ecol. Resour.">
        <title>The genomes of chicory, endive, great burdock and yacon provide insights into Asteraceae paleo-polyploidization history and plant inulin production.</title>
        <authorList>
            <person name="Fan W."/>
            <person name="Wang S."/>
            <person name="Wang H."/>
            <person name="Wang A."/>
            <person name="Jiang F."/>
            <person name="Liu H."/>
            <person name="Zhao H."/>
            <person name="Xu D."/>
            <person name="Zhang Y."/>
        </authorList>
    </citation>
    <scope>NUCLEOTIDE SEQUENCE [LARGE SCALE GENOMIC DNA]</scope>
    <source>
        <strain evidence="2">cv. Yunnan</strain>
        <tissue evidence="1">Leaves</tissue>
    </source>
</reference>
<protein>
    <submittedName>
        <fullName evidence="1">Uncharacterized protein</fullName>
    </submittedName>
</protein>
<evidence type="ECO:0000313" key="1">
    <source>
        <dbReference type="EMBL" id="KAI3742043.1"/>
    </source>
</evidence>
<sequence>MATTTPTPPPISPHEEAGNDNQQPPIAGLPPHASVPSPPLPIEYEDHHQEFTYSISPSSPPQQPENSADVQHPPPEEVDGQQEPPVPPSPPPQEKFGHKQPLAPPSPSSLLPPSLSPPATGTEQPPENFSPNRESPLSKQPTSPSPSTPPTVAEDPVESPDYRINPNPTSDHESPLSKQPPSSGPDDPVASPNYRKSPSPNPNLDHEFPSPSSPAKFQGNPSPKANQSPKDPSPSPPQTTGSPQDTLDPNTTLTPPIGVPLLHAAVGSSPSKPQISPWTPQETANLIQAYQEKWYSLKKGSLKAGQWEEVAITVAARCGYDEPTKTAKQCRHKLEKLRKRYRAERGKPRSKATAWNFFKLMDNLEKGPLPISSSPPMALLEYQKPSNSNGKKRKNDEDDDDEFLVNKRNSRSKSYSHHVPNGYLTRNLRFSDDGNRVVRGLRTPVVHKHKGFYQENDGEEEEEEEEGGGSGNGNGNGGEEEGVAAQLAVEIKGFAEKFVKMENKKIEMIRDVERYRLEMENKRMEMILESQQMLVETVNKAFSFSSSHKTHKFSAN</sequence>
<accession>A0ACB9D602</accession>